<name>A0A069SKZ1_PHOVU</name>
<dbReference type="InterPro" id="IPR051159">
    <property type="entry name" value="Hexapeptide_acetyltransf"/>
</dbReference>
<dbReference type="PANTHER" id="PTHR23416">
    <property type="entry name" value="SIALIC ACID SYNTHASE-RELATED"/>
    <property type="match status" value="1"/>
</dbReference>
<organism evidence="1 2">
    <name type="scientific">Phocaeicola vulgatus str. 3975 RP4</name>
    <dbReference type="NCBI Taxonomy" id="1339352"/>
    <lineage>
        <taxon>Bacteria</taxon>
        <taxon>Pseudomonadati</taxon>
        <taxon>Bacteroidota</taxon>
        <taxon>Bacteroidia</taxon>
        <taxon>Bacteroidales</taxon>
        <taxon>Bacteroidaceae</taxon>
        <taxon>Phocaeicola</taxon>
    </lineage>
</organism>
<dbReference type="InterPro" id="IPR011004">
    <property type="entry name" value="Trimer_LpxA-like_sf"/>
</dbReference>
<accession>A0A069SKZ1</accession>
<dbReference type="GO" id="GO:0016740">
    <property type="term" value="F:transferase activity"/>
    <property type="evidence" value="ECO:0007669"/>
    <property type="project" value="UniProtKB-KW"/>
</dbReference>
<dbReference type="AlphaFoldDB" id="A0A069SKZ1"/>
<dbReference type="Pfam" id="PF00132">
    <property type="entry name" value="Hexapep"/>
    <property type="match status" value="1"/>
</dbReference>
<keyword evidence="1" id="KW-0808">Transferase</keyword>
<evidence type="ECO:0000313" key="1">
    <source>
        <dbReference type="EMBL" id="KDS55599.1"/>
    </source>
</evidence>
<dbReference type="Proteomes" id="UP000027661">
    <property type="component" value="Unassembled WGS sequence"/>
</dbReference>
<evidence type="ECO:0000313" key="2">
    <source>
        <dbReference type="Proteomes" id="UP000027661"/>
    </source>
</evidence>
<comment type="caution">
    <text evidence="1">The sequence shown here is derived from an EMBL/GenBank/DDBJ whole genome shotgun (WGS) entry which is preliminary data.</text>
</comment>
<dbReference type="EMBL" id="JNHM01000012">
    <property type="protein sequence ID" value="KDS55599.1"/>
    <property type="molecule type" value="Genomic_DNA"/>
</dbReference>
<reference evidence="1 2" key="1">
    <citation type="submission" date="2014-04" db="EMBL/GenBank/DDBJ databases">
        <authorList>
            <person name="Sears C."/>
            <person name="Carroll K."/>
            <person name="Sack B.R."/>
            <person name="Qadri F."/>
            <person name="Myers L.L."/>
            <person name="Chung G.-T."/>
            <person name="Escheverria P."/>
            <person name="Fraser C.M."/>
            <person name="Sadzewicz L."/>
            <person name="Shefchek K.A."/>
            <person name="Tallon L."/>
            <person name="Das S.P."/>
            <person name="Daugherty S."/>
            <person name="Mongodin E.F."/>
        </authorList>
    </citation>
    <scope>NUCLEOTIDE SEQUENCE [LARGE SCALE GENOMIC DNA]</scope>
    <source>
        <strain evidence="1 2">3975 RP4</strain>
    </source>
</reference>
<dbReference type="SUPFAM" id="SSF51161">
    <property type="entry name" value="Trimeric LpxA-like enzymes"/>
    <property type="match status" value="1"/>
</dbReference>
<proteinExistence type="predicted"/>
<dbReference type="Gene3D" id="2.160.10.10">
    <property type="entry name" value="Hexapeptide repeat proteins"/>
    <property type="match status" value="1"/>
</dbReference>
<protein>
    <submittedName>
        <fullName evidence="1">Bacterial transferase hexapeptide family protein</fullName>
    </submittedName>
</protein>
<sequence length="247" mass="28322">MGVFNQIKMIWHKRSSSAYIKYLRKKGIHIGEHCIIRAPRTARIDVSRPSLVTIGNNVDMNMNFQILTHDWASLVFRTKYNDFVNSSGHVTIGNNIYFGTNVVVLKGVTIGDNCVIGACSLVTKNIPANSVAAGVPCRVICSIDEYYRKRKQVALAEAVEYVQSIQKRFKRDPFKRELYEEFIYFTHKDNIEQYEQEGSPVKSQLGIAYTDFIQRDEANFKDYEAFLQYVNKKGVISSENNNIIKNE</sequence>
<gene>
    <name evidence="1" type="ORF">M099_0896</name>
</gene>
<dbReference type="InterPro" id="IPR001451">
    <property type="entry name" value="Hexapep"/>
</dbReference>
<dbReference type="PATRIC" id="fig|1339352.3.peg.865"/>